<keyword evidence="2" id="KW-1185">Reference proteome</keyword>
<name>A0ABR0JNC8_9EURO</name>
<gene>
    <name evidence="1" type="ORF">LTR24_010770</name>
</gene>
<evidence type="ECO:0000313" key="1">
    <source>
        <dbReference type="EMBL" id="KAK5067142.1"/>
    </source>
</evidence>
<dbReference type="Proteomes" id="UP001345013">
    <property type="component" value="Unassembled WGS sequence"/>
</dbReference>
<organism evidence="1 2">
    <name type="scientific">Lithohypha guttulata</name>
    <dbReference type="NCBI Taxonomy" id="1690604"/>
    <lineage>
        <taxon>Eukaryota</taxon>
        <taxon>Fungi</taxon>
        <taxon>Dikarya</taxon>
        <taxon>Ascomycota</taxon>
        <taxon>Pezizomycotina</taxon>
        <taxon>Eurotiomycetes</taxon>
        <taxon>Chaetothyriomycetidae</taxon>
        <taxon>Chaetothyriales</taxon>
        <taxon>Trichomeriaceae</taxon>
        <taxon>Lithohypha</taxon>
    </lineage>
</organism>
<evidence type="ECO:0000313" key="2">
    <source>
        <dbReference type="Proteomes" id="UP001345013"/>
    </source>
</evidence>
<proteinExistence type="predicted"/>
<reference evidence="1 2" key="1">
    <citation type="submission" date="2023-08" db="EMBL/GenBank/DDBJ databases">
        <title>Black Yeasts Isolated from many extreme environments.</title>
        <authorList>
            <person name="Coleine C."/>
            <person name="Stajich J.E."/>
            <person name="Selbmann L."/>
        </authorList>
    </citation>
    <scope>NUCLEOTIDE SEQUENCE [LARGE SCALE GENOMIC DNA]</scope>
    <source>
        <strain evidence="1 2">CCFEE 5885</strain>
    </source>
</reference>
<dbReference type="EMBL" id="JAVRRG010000661">
    <property type="protein sequence ID" value="KAK5067142.1"/>
    <property type="molecule type" value="Genomic_DNA"/>
</dbReference>
<protein>
    <submittedName>
        <fullName evidence="1">Uncharacterized protein</fullName>
    </submittedName>
</protein>
<accession>A0ABR0JNC8</accession>
<comment type="caution">
    <text evidence="1">The sequence shown here is derived from an EMBL/GenBank/DDBJ whole genome shotgun (WGS) entry which is preliminary data.</text>
</comment>
<sequence>MAITTAFTTAMQAMETRLVERMALTEAKIVAITEQNESYATRLTELETQMTAMMDLLRKTASEQAKATQSCAYIAARAVTPPTATPSPPASFPSPAAR</sequence>